<evidence type="ECO:0000313" key="5">
    <source>
        <dbReference type="EMBL" id="QCD76745.1"/>
    </source>
</evidence>
<dbReference type="OrthoDB" id="1419039at2759"/>
<feature type="signal peptide" evidence="3">
    <location>
        <begin position="1"/>
        <end position="24"/>
    </location>
</feature>
<dbReference type="Gramene" id="Vigun06g202800.1.v1.2">
    <property type="protein sequence ID" value="Vigun06g202800.1.v1.2"/>
    <property type="gene ID" value="Vigun06g202800.v1.2"/>
</dbReference>
<accession>A0A4D6KJ73</accession>
<dbReference type="EMBL" id="CP039345">
    <property type="protein sequence ID" value="QCD76745.1"/>
    <property type="molecule type" value="Genomic_DNA"/>
</dbReference>
<feature type="domain" description="Bifunctional inhibitor/plant lipid transfer protein/seed storage helical" evidence="4">
    <location>
        <begin position="13"/>
        <end position="103"/>
    </location>
</feature>
<protein>
    <recommendedName>
        <fullName evidence="4">Bifunctional inhibitor/plant lipid transfer protein/seed storage helical domain-containing protein</fullName>
    </recommendedName>
</protein>
<dbReference type="CDD" id="cd01960">
    <property type="entry name" value="nsLTP1"/>
    <property type="match status" value="1"/>
</dbReference>
<keyword evidence="2" id="KW-1015">Disulfide bond</keyword>
<evidence type="ECO:0000259" key="4">
    <source>
        <dbReference type="Pfam" id="PF14368"/>
    </source>
</evidence>
<keyword evidence="3" id="KW-0732">Signal</keyword>
<keyword evidence="6" id="KW-1185">Reference proteome</keyword>
<dbReference type="InterPro" id="IPR000528">
    <property type="entry name" value="Plant_nsLTP"/>
</dbReference>
<dbReference type="AlphaFoldDB" id="A0A4D6KJ73"/>
<organism evidence="5 6">
    <name type="scientific">Vigna unguiculata</name>
    <name type="common">Cowpea</name>
    <dbReference type="NCBI Taxonomy" id="3917"/>
    <lineage>
        <taxon>Eukaryota</taxon>
        <taxon>Viridiplantae</taxon>
        <taxon>Streptophyta</taxon>
        <taxon>Embryophyta</taxon>
        <taxon>Tracheophyta</taxon>
        <taxon>Spermatophyta</taxon>
        <taxon>Magnoliopsida</taxon>
        <taxon>eudicotyledons</taxon>
        <taxon>Gunneridae</taxon>
        <taxon>Pentapetalae</taxon>
        <taxon>rosids</taxon>
        <taxon>fabids</taxon>
        <taxon>Fabales</taxon>
        <taxon>Fabaceae</taxon>
        <taxon>Papilionoideae</taxon>
        <taxon>50 kb inversion clade</taxon>
        <taxon>NPAAA clade</taxon>
        <taxon>indigoferoid/millettioid clade</taxon>
        <taxon>Phaseoleae</taxon>
        <taxon>Vigna</taxon>
    </lineage>
</organism>
<dbReference type="Gene3D" id="1.10.110.10">
    <property type="entry name" value="Plant lipid-transfer and hydrophobic proteins"/>
    <property type="match status" value="1"/>
</dbReference>
<proteinExistence type="inferred from homology"/>
<gene>
    <name evidence="5" type="ORF">DEO72_LG1g366</name>
</gene>
<dbReference type="InterPro" id="IPR016140">
    <property type="entry name" value="Bifunc_inhib/LTP/seed_store"/>
</dbReference>
<dbReference type="InterPro" id="IPR036312">
    <property type="entry name" value="Bifun_inhib/LTP/seed_sf"/>
</dbReference>
<evidence type="ECO:0000313" key="6">
    <source>
        <dbReference type="Proteomes" id="UP000501690"/>
    </source>
</evidence>
<dbReference type="Pfam" id="PF14368">
    <property type="entry name" value="LTP_2"/>
    <property type="match status" value="1"/>
</dbReference>
<name>A0A4D6KJ73_VIGUN</name>
<sequence>MEKKTLIGFVLLISMMFVGSEVHANDITCIEAITLLLPCEPFLLGLGPTTPSLNCCTSIAVIFKETTTVELRRSICSCLKNAAFQAGIKHDSAAKLSQLCKTRFSFPIDPFVDCDSVA</sequence>
<evidence type="ECO:0000256" key="1">
    <source>
        <dbReference type="ARBA" id="ARBA00009748"/>
    </source>
</evidence>
<comment type="similarity">
    <text evidence="1">Belongs to the plant LTP family.</text>
</comment>
<dbReference type="PRINTS" id="PR00382">
    <property type="entry name" value="LIPIDTRNSFER"/>
</dbReference>
<feature type="chain" id="PRO_5020032647" description="Bifunctional inhibitor/plant lipid transfer protein/seed storage helical domain-containing protein" evidence="3">
    <location>
        <begin position="25"/>
        <end position="118"/>
    </location>
</feature>
<dbReference type="SUPFAM" id="SSF47699">
    <property type="entry name" value="Bifunctional inhibitor/lipid-transfer protein/seed storage 2S albumin"/>
    <property type="match status" value="1"/>
</dbReference>
<dbReference type="PANTHER" id="PTHR33076">
    <property type="entry name" value="NON-SPECIFIC LIPID-TRANSFER PROTEIN 2-RELATED"/>
    <property type="match status" value="1"/>
</dbReference>
<evidence type="ECO:0000256" key="3">
    <source>
        <dbReference type="SAM" id="SignalP"/>
    </source>
</evidence>
<dbReference type="GO" id="GO:0006869">
    <property type="term" value="P:lipid transport"/>
    <property type="evidence" value="ECO:0007669"/>
    <property type="project" value="InterPro"/>
</dbReference>
<reference evidence="5 6" key="1">
    <citation type="submission" date="2019-04" db="EMBL/GenBank/DDBJ databases">
        <title>An improved genome assembly and genetic linkage map for asparagus bean, Vigna unguiculata ssp. sesquipedialis.</title>
        <authorList>
            <person name="Xia Q."/>
            <person name="Zhang R."/>
            <person name="Dong Y."/>
        </authorList>
    </citation>
    <scope>NUCLEOTIDE SEQUENCE [LARGE SCALE GENOMIC DNA]</scope>
    <source>
        <tissue evidence="5">Leaf</tissue>
    </source>
</reference>
<evidence type="ECO:0000256" key="2">
    <source>
        <dbReference type="ARBA" id="ARBA00023157"/>
    </source>
</evidence>
<dbReference type="GO" id="GO:0008289">
    <property type="term" value="F:lipid binding"/>
    <property type="evidence" value="ECO:0007669"/>
    <property type="project" value="InterPro"/>
</dbReference>
<dbReference type="Proteomes" id="UP000501690">
    <property type="component" value="Linkage Group LG1"/>
</dbReference>